<dbReference type="AlphaFoldDB" id="A0AAW6HYD4"/>
<gene>
    <name evidence="1" type="ORF">PQG89_00875</name>
</gene>
<evidence type="ECO:0000313" key="1">
    <source>
        <dbReference type="EMBL" id="MDC7147985.1"/>
    </source>
</evidence>
<dbReference type="RefSeq" id="WP_195485136.1">
    <property type="nucleotide sequence ID" value="NZ_CAOJXY010000004.1"/>
</dbReference>
<dbReference type="EMBL" id="JAQPYX010000007">
    <property type="protein sequence ID" value="MDC7147985.1"/>
    <property type="molecule type" value="Genomic_DNA"/>
</dbReference>
<accession>A0AAW6HYD4</accession>
<dbReference type="Proteomes" id="UP001213646">
    <property type="component" value="Unassembled WGS sequence"/>
</dbReference>
<reference evidence="1" key="1">
    <citation type="submission" date="2023-01" db="EMBL/GenBank/DDBJ databases">
        <title>Exploring GABA producing Bacteroides strains toward improving mental health.</title>
        <authorList>
            <person name="Yousuf B."/>
            <person name="Bouhlel N.E."/>
            <person name="Mottawea W."/>
            <person name="Hammami R."/>
        </authorList>
    </citation>
    <scope>NUCLEOTIDE SEQUENCE</scope>
    <source>
        <strain evidence="1">UO.H1047</strain>
    </source>
</reference>
<name>A0AAW6HYD4_9BACT</name>
<comment type="caution">
    <text evidence="1">The sequence shown here is derived from an EMBL/GenBank/DDBJ whole genome shotgun (WGS) entry which is preliminary data.</text>
</comment>
<protein>
    <submittedName>
        <fullName evidence="1">Uncharacterized protein</fullName>
    </submittedName>
</protein>
<organism evidence="1 2">
    <name type="scientific">Parabacteroides johnsonii</name>
    <dbReference type="NCBI Taxonomy" id="387661"/>
    <lineage>
        <taxon>Bacteria</taxon>
        <taxon>Pseudomonadati</taxon>
        <taxon>Bacteroidota</taxon>
        <taxon>Bacteroidia</taxon>
        <taxon>Bacteroidales</taxon>
        <taxon>Tannerellaceae</taxon>
        <taxon>Parabacteroides</taxon>
    </lineage>
</organism>
<proteinExistence type="predicted"/>
<evidence type="ECO:0000313" key="2">
    <source>
        <dbReference type="Proteomes" id="UP001213646"/>
    </source>
</evidence>
<sequence>MGKKLIVTAKYDTLEYQAEASPYNPSAHEEQYNSCVKDINKQIDKANKSEMKLAFTFSHKIK</sequence>